<protein>
    <submittedName>
        <fullName evidence="1">DgaE family pyridoxal phosphate-dependent ammonia lyase</fullName>
    </submittedName>
</protein>
<proteinExistence type="predicted"/>
<dbReference type="EMBL" id="BTPU01000009">
    <property type="protein sequence ID" value="GMQ61404.1"/>
    <property type="molecule type" value="Genomic_DNA"/>
</dbReference>
<organism evidence="1 2">
    <name type="scientific">Vallitalea maricola</name>
    <dbReference type="NCBI Taxonomy" id="3074433"/>
    <lineage>
        <taxon>Bacteria</taxon>
        <taxon>Bacillati</taxon>
        <taxon>Bacillota</taxon>
        <taxon>Clostridia</taxon>
        <taxon>Lachnospirales</taxon>
        <taxon>Vallitaleaceae</taxon>
        <taxon>Vallitalea</taxon>
    </lineage>
</organism>
<gene>
    <name evidence="1" type="ORF">AN2V17_06330</name>
</gene>
<keyword evidence="1" id="KW-0456">Lyase</keyword>
<evidence type="ECO:0000313" key="1">
    <source>
        <dbReference type="EMBL" id="GMQ61404.1"/>
    </source>
</evidence>
<reference evidence="1" key="1">
    <citation type="submission" date="2023-09" db="EMBL/GenBank/DDBJ databases">
        <title>Vallitalea sediminicola and Vallitalea maricola sp. nov., anaerobic bacteria isolated from marine sediment.</title>
        <authorList>
            <person name="Hirano S."/>
            <person name="Maeda A."/>
            <person name="Terahara T."/>
            <person name="Mori K."/>
            <person name="Hamada M."/>
            <person name="Matsumoto R."/>
            <person name="Kobayashi T."/>
        </authorList>
    </citation>
    <scope>NUCLEOTIDE SEQUENCE</scope>
    <source>
        <strain evidence="1">AN17-2</strain>
    </source>
</reference>
<accession>A0ACB5UFU7</accession>
<keyword evidence="2" id="KW-1185">Reference proteome</keyword>
<dbReference type="Proteomes" id="UP001374599">
    <property type="component" value="Unassembled WGS sequence"/>
</dbReference>
<comment type="caution">
    <text evidence="1">The sequence shown here is derived from an EMBL/GenBank/DDBJ whole genome shotgun (WGS) entry which is preliminary data.</text>
</comment>
<sequence length="363" mass="40120">MNVYEKIGLPKVINCSGKMTKLGVSTLSESVKEAISNAGSHYVVIDDLLDTVGNEIAKIIHCEDICVTASASSGIVIAVAATITGDHLSLIESMPNHNQKKKEVILQKGHAVNYGAPMETMINIGGGTPVLVGQSNKVEREHIEQAITEDTCALLYVKSHHAVQKGMQSIETMIDIARNHKIPLIVDAAAEEDLEKYYNMGADLVIYSGAKALAGPASGFIAGRQSLIKSCKKQYKGIGRAMKVGKENMMGLYQAILDYQEKNSTKDHQMYCVETMMKELNDIEGINIKLVQDEAGREIFRAQLKIDEKIFNKNAYDLGDYLKQGNPSIYTREHYINLGILNFDFRSVTTNELQQVIMKIKDF</sequence>
<evidence type="ECO:0000313" key="2">
    <source>
        <dbReference type="Proteomes" id="UP001374599"/>
    </source>
</evidence>
<name>A0ACB5UFU7_9FIRM</name>